<evidence type="ECO:0000256" key="10">
    <source>
        <dbReference type="ARBA" id="ARBA00022989"/>
    </source>
</evidence>
<dbReference type="PRINTS" id="PR01434">
    <property type="entry name" value="NADHDHGNASE5"/>
</dbReference>
<feature type="domain" description="NADH:quinone oxidoreductase/Mrp antiporter transmembrane" evidence="17">
    <location>
        <begin position="113"/>
        <end position="387"/>
    </location>
</feature>
<dbReference type="GO" id="GO:0003954">
    <property type="term" value="F:NADH dehydrogenase activity"/>
    <property type="evidence" value="ECO:0007669"/>
    <property type="project" value="TreeGrafter"/>
</dbReference>
<dbReference type="InterPro" id="IPR003945">
    <property type="entry name" value="NU5C-like"/>
</dbReference>
<keyword evidence="5" id="KW-0679">Respiratory chain</keyword>
<keyword evidence="12 16" id="KW-0830">Ubiquinone</keyword>
<keyword evidence="9" id="KW-0249">Electron transport</keyword>
<evidence type="ECO:0000256" key="2">
    <source>
        <dbReference type="ARBA" id="ARBA00012944"/>
    </source>
</evidence>
<feature type="transmembrane region" description="Helical" evidence="16">
    <location>
        <begin position="274"/>
        <end position="294"/>
    </location>
</feature>
<geneLocation type="mitochondrion" evidence="20"/>
<evidence type="ECO:0000256" key="8">
    <source>
        <dbReference type="ARBA" id="ARBA00022967"/>
    </source>
</evidence>
<evidence type="ECO:0000259" key="17">
    <source>
        <dbReference type="Pfam" id="PF00361"/>
    </source>
</evidence>
<feature type="transmembrane region" description="Helical" evidence="16">
    <location>
        <begin position="149"/>
        <end position="169"/>
    </location>
</feature>
<feature type="transmembrane region" description="Helical" evidence="16">
    <location>
        <begin position="62"/>
        <end position="82"/>
    </location>
</feature>
<feature type="transmembrane region" description="Helical" evidence="16">
    <location>
        <begin position="216"/>
        <end position="234"/>
    </location>
</feature>
<dbReference type="Pfam" id="PF00361">
    <property type="entry name" value="Proton_antipo_M"/>
    <property type="match status" value="1"/>
</dbReference>
<sequence length="578" mass="62618">MGFIKLLGAPLLCSVFLFFISLVLWVFGVYGVVSGGDSYMIEWQFFYLCGVDWTLPVVVDHISVVFSCFVCLISGSVSLFSMSYMDGEVYLRRFMLLIMAFVGSMNLLIFVPSLVAVLLGWDGLGIVSFALVIYYQNKKSLAAGMLTVLVNRIGDALLILCICFLVNWGEWRFGYGLFGGFGVLICYLVVVGAMTKSAQIPFSAWLPAAMAAPTPVSALVHSSTLVTAGVYLVIRFYSSLVESQEILWFLSKMGGLTLLMAGLSACFEVDLKKIIALSTLSQLGLMMFTIGIGYPVIAVFHLFTHALFKALLFLCAGSIIHSTSDTQDGRILGSVGRLLPFSGGCLVLSSVVLCGMPFLSGFYSKDLILEGAFSGFSGWFEILVLLVGAGLSLVYSLRICLMGVFGQSFGGSLGSFVVESGYVVVSILTLSVGAIIGGWLLQLIWVVVNGFDLVGVFGKAIIGFVTFSGLFYMVISFLKVKKVSQSLVGKLSWFLSSMWFMNLVSGSLMAGMGLKGGVSMHLHLDLGWMEVLGGQGVFKVLSDGISFSYIVQSGSLLSYTRIFLILFVFCMIFIISKF</sequence>
<feature type="transmembrane region" description="Helical" evidence="16">
    <location>
        <begin position="379"/>
        <end position="401"/>
    </location>
</feature>
<comment type="similarity">
    <text evidence="16">Belongs to the complex I subunit 5 family.</text>
</comment>
<dbReference type="InterPro" id="IPR001750">
    <property type="entry name" value="ND/Mrp_TM"/>
</dbReference>
<dbReference type="EMBL" id="BK010477">
    <property type="protein sequence ID" value="DAB41857.1"/>
    <property type="molecule type" value="Genomic_DNA"/>
</dbReference>
<keyword evidence="4 16" id="KW-0813">Transport</keyword>
<keyword evidence="11 16" id="KW-0520">NAD</keyword>
<evidence type="ECO:0000256" key="16">
    <source>
        <dbReference type="RuleBase" id="RU003404"/>
    </source>
</evidence>
<accession>A0A3B8GYG9</accession>
<dbReference type="GO" id="GO:0005743">
    <property type="term" value="C:mitochondrial inner membrane"/>
    <property type="evidence" value="ECO:0007669"/>
    <property type="project" value="UniProtKB-SubCell"/>
</dbReference>
<feature type="transmembrane region" description="Helical" evidence="16">
    <location>
        <begin position="246"/>
        <end position="267"/>
    </location>
</feature>
<dbReference type="Pfam" id="PF00662">
    <property type="entry name" value="Proton_antipo_N"/>
    <property type="match status" value="1"/>
</dbReference>
<evidence type="ECO:0000256" key="13">
    <source>
        <dbReference type="ARBA" id="ARBA00023128"/>
    </source>
</evidence>
<evidence type="ECO:0000256" key="4">
    <source>
        <dbReference type="ARBA" id="ARBA00022448"/>
    </source>
</evidence>
<keyword evidence="6 16" id="KW-0812">Transmembrane</keyword>
<feature type="transmembrane region" description="Helical" evidence="16">
    <location>
        <begin position="492"/>
        <end position="514"/>
    </location>
</feature>
<dbReference type="GO" id="GO:0008137">
    <property type="term" value="F:NADH dehydrogenase (ubiquinone) activity"/>
    <property type="evidence" value="ECO:0007669"/>
    <property type="project" value="UniProtKB-EC"/>
</dbReference>
<dbReference type="EC" id="7.1.1.2" evidence="2 16"/>
<feature type="transmembrane region" description="Helical" evidence="16">
    <location>
        <begin position="460"/>
        <end position="480"/>
    </location>
</feature>
<feature type="transmembrane region" description="Helical" evidence="16">
    <location>
        <begin position="94"/>
        <end position="112"/>
    </location>
</feature>
<protein>
    <recommendedName>
        <fullName evidence="3 16">NADH-ubiquinone oxidoreductase chain 5</fullName>
        <ecNumber evidence="2 16">7.1.1.2</ecNumber>
    </recommendedName>
</protein>
<keyword evidence="7" id="KW-0999">Mitochondrion inner membrane</keyword>
<evidence type="ECO:0000256" key="3">
    <source>
        <dbReference type="ARBA" id="ARBA00021096"/>
    </source>
</evidence>
<keyword evidence="14 16" id="KW-0472">Membrane</keyword>
<organism evidence="20">
    <name type="scientific">Elliptio complanata</name>
    <name type="common">Eastern elliptio</name>
    <name type="synonym">Freshwater mussel</name>
    <dbReference type="NCBI Taxonomy" id="55832"/>
    <lineage>
        <taxon>Eukaryota</taxon>
        <taxon>Metazoa</taxon>
        <taxon>Spiralia</taxon>
        <taxon>Lophotrochozoa</taxon>
        <taxon>Mollusca</taxon>
        <taxon>Bivalvia</taxon>
        <taxon>Autobranchia</taxon>
        <taxon>Heteroconchia</taxon>
        <taxon>Palaeoheterodonta</taxon>
        <taxon>Unionida</taxon>
        <taxon>Unionoidea</taxon>
        <taxon>Unionidae</taxon>
        <taxon>Ambleminae</taxon>
        <taxon>Pleurobemini</taxon>
        <taxon>Elliptio</taxon>
    </lineage>
</organism>
<evidence type="ECO:0000256" key="1">
    <source>
        <dbReference type="ARBA" id="ARBA00004448"/>
    </source>
</evidence>
<feature type="transmembrane region" description="Helical" evidence="16">
    <location>
        <begin position="422"/>
        <end position="448"/>
    </location>
</feature>
<dbReference type="GO" id="GO:0015990">
    <property type="term" value="P:electron transport coupled proton transport"/>
    <property type="evidence" value="ECO:0007669"/>
    <property type="project" value="TreeGrafter"/>
</dbReference>
<feature type="domain" description="NADH dehydrogenase subunit 5 C-terminal" evidence="19">
    <location>
        <begin position="395"/>
        <end position="573"/>
    </location>
</feature>
<dbReference type="InterPro" id="IPR001516">
    <property type="entry name" value="Proton_antipo_N"/>
</dbReference>
<comment type="catalytic activity">
    <reaction evidence="15 16">
        <text>a ubiquinone + NADH + 5 H(+)(in) = a ubiquinol + NAD(+) + 4 H(+)(out)</text>
        <dbReference type="Rhea" id="RHEA:29091"/>
        <dbReference type="Rhea" id="RHEA-COMP:9565"/>
        <dbReference type="Rhea" id="RHEA-COMP:9566"/>
        <dbReference type="ChEBI" id="CHEBI:15378"/>
        <dbReference type="ChEBI" id="CHEBI:16389"/>
        <dbReference type="ChEBI" id="CHEBI:17976"/>
        <dbReference type="ChEBI" id="CHEBI:57540"/>
        <dbReference type="ChEBI" id="CHEBI:57945"/>
        <dbReference type="EC" id="7.1.1.2"/>
    </reaction>
</comment>
<evidence type="ECO:0000256" key="12">
    <source>
        <dbReference type="ARBA" id="ARBA00023075"/>
    </source>
</evidence>
<reference evidence="20" key="1">
    <citation type="journal article" date="2018" name="Mol. Phylogenet. Evol.">
        <title>Towards a global phylogeny of freshwater mussels (Bivalvia: Unionida): Species delimitation of Chinese taxa, mitochondrial phylogenomics, and diversification patterns.</title>
        <authorList>
            <person name="Huang X.C."/>
            <person name="Su J.H."/>
            <person name="Ouyang J.X."/>
            <person name="Ouyang S."/>
            <person name="Zhou C.H."/>
            <person name="Wu X.P."/>
        </authorList>
    </citation>
    <scope>NUCLEOTIDE SEQUENCE</scope>
</reference>
<keyword evidence="13 16" id="KW-0496">Mitochondrion</keyword>
<dbReference type="AlphaFoldDB" id="A0A3B8GYG9"/>
<evidence type="ECO:0000256" key="5">
    <source>
        <dbReference type="ARBA" id="ARBA00022660"/>
    </source>
</evidence>
<feature type="domain" description="NADH-Ubiquinone oxidoreductase (complex I) chain 5 N-terminal" evidence="18">
    <location>
        <begin position="52"/>
        <end position="95"/>
    </location>
</feature>
<gene>
    <name evidence="20" type="primary">ND5</name>
</gene>
<comment type="function">
    <text evidence="16">Core subunit of the mitochondrial membrane respiratory chain NADH dehydrogenase (Complex I) which catalyzes electron transfer from NADH through the respiratory chain, using ubiquinone as an electron acceptor. Essential for the catalytic activity and assembly of complex I.</text>
</comment>
<keyword evidence="8" id="KW-1278">Translocase</keyword>
<name>A0A3B8GYG9_ELLCO</name>
<dbReference type="PANTHER" id="PTHR42829:SF2">
    <property type="entry name" value="NADH-UBIQUINONE OXIDOREDUCTASE CHAIN 5"/>
    <property type="match status" value="1"/>
</dbReference>
<evidence type="ECO:0000259" key="18">
    <source>
        <dbReference type="Pfam" id="PF00662"/>
    </source>
</evidence>
<evidence type="ECO:0000256" key="14">
    <source>
        <dbReference type="ARBA" id="ARBA00023136"/>
    </source>
</evidence>
<dbReference type="InterPro" id="IPR010934">
    <property type="entry name" value="NADH_DH_su5_C"/>
</dbReference>
<evidence type="ECO:0000256" key="9">
    <source>
        <dbReference type="ARBA" id="ARBA00022982"/>
    </source>
</evidence>
<evidence type="ECO:0000256" key="15">
    <source>
        <dbReference type="ARBA" id="ARBA00049551"/>
    </source>
</evidence>
<feature type="transmembrane region" description="Helical" evidence="16">
    <location>
        <begin position="12"/>
        <end position="33"/>
    </location>
</feature>
<comment type="subcellular location">
    <subcellularLocation>
        <location evidence="1">Mitochondrion inner membrane</location>
        <topology evidence="1">Multi-pass membrane protein</topology>
    </subcellularLocation>
</comment>
<evidence type="ECO:0000259" key="19">
    <source>
        <dbReference type="Pfam" id="PF06455"/>
    </source>
</evidence>
<feature type="transmembrane region" description="Helical" evidence="16">
    <location>
        <begin position="556"/>
        <end position="575"/>
    </location>
</feature>
<evidence type="ECO:0000256" key="11">
    <source>
        <dbReference type="ARBA" id="ARBA00023027"/>
    </source>
</evidence>
<dbReference type="Pfam" id="PF06455">
    <property type="entry name" value="NADH5_C"/>
    <property type="match status" value="1"/>
</dbReference>
<evidence type="ECO:0000256" key="7">
    <source>
        <dbReference type="ARBA" id="ARBA00022792"/>
    </source>
</evidence>
<dbReference type="PANTHER" id="PTHR42829">
    <property type="entry name" value="NADH-UBIQUINONE OXIDOREDUCTASE CHAIN 5"/>
    <property type="match status" value="1"/>
</dbReference>
<evidence type="ECO:0000313" key="20">
    <source>
        <dbReference type="EMBL" id="DAB41857.1"/>
    </source>
</evidence>
<keyword evidence="10 16" id="KW-1133">Transmembrane helix</keyword>
<reference evidence="20" key="2">
    <citation type="submission" date="2018-04" db="EMBL/GenBank/DDBJ databases">
        <authorList>
            <person name="Huang X.-C."/>
        </authorList>
    </citation>
    <scope>NUCLEOTIDE SEQUENCE</scope>
</reference>
<proteinExistence type="inferred from homology"/>
<feature type="transmembrane region" description="Helical" evidence="16">
    <location>
        <begin position="175"/>
        <end position="195"/>
    </location>
</feature>
<dbReference type="GO" id="GO:0042773">
    <property type="term" value="P:ATP synthesis coupled electron transport"/>
    <property type="evidence" value="ECO:0007669"/>
    <property type="project" value="InterPro"/>
</dbReference>
<evidence type="ECO:0000256" key="6">
    <source>
        <dbReference type="ARBA" id="ARBA00022692"/>
    </source>
</evidence>
<feature type="transmembrane region" description="Helical" evidence="16">
    <location>
        <begin position="341"/>
        <end position="359"/>
    </location>
</feature>